<gene>
    <name evidence="1" type="ORF">QUV98_02170</name>
</gene>
<evidence type="ECO:0008006" key="3">
    <source>
        <dbReference type="Google" id="ProtNLM"/>
    </source>
</evidence>
<comment type="caution">
    <text evidence="1">The sequence shown here is derived from an EMBL/GenBank/DDBJ whole genome shotgun (WGS) entry which is preliminary data.</text>
</comment>
<proteinExistence type="predicted"/>
<sequence length="52" mass="6214">MEYGQWYKVKDFIDILGVKERRVQTLLKELVENEKLIDNGVTKGKRYKKANK</sequence>
<dbReference type="RefSeq" id="WP_158093981.1">
    <property type="nucleotide sequence ID" value="NZ_JACJKO010000005.1"/>
</dbReference>
<protein>
    <recommendedName>
        <fullName evidence="3">MarR family transcriptional regulator</fullName>
    </recommendedName>
</protein>
<keyword evidence="2" id="KW-1185">Reference proteome</keyword>
<dbReference type="EMBL" id="JAUDCK010000004">
    <property type="protein sequence ID" value="MDM8195118.1"/>
    <property type="molecule type" value="Genomic_DNA"/>
</dbReference>
<organism evidence="1 2">
    <name type="scientific">Massilimicrobiota timonensis</name>
    <dbReference type="NCBI Taxonomy" id="1776392"/>
    <lineage>
        <taxon>Bacteria</taxon>
        <taxon>Bacillati</taxon>
        <taxon>Bacillota</taxon>
        <taxon>Erysipelotrichia</taxon>
        <taxon>Erysipelotrichales</taxon>
        <taxon>Erysipelotrichaceae</taxon>
        <taxon>Massilimicrobiota</taxon>
    </lineage>
</organism>
<name>A0ABT7UG54_9FIRM</name>
<evidence type="ECO:0000313" key="1">
    <source>
        <dbReference type="EMBL" id="MDM8195118.1"/>
    </source>
</evidence>
<dbReference type="Proteomes" id="UP001529275">
    <property type="component" value="Unassembled WGS sequence"/>
</dbReference>
<reference evidence="2" key="1">
    <citation type="submission" date="2023-06" db="EMBL/GenBank/DDBJ databases">
        <title>Identification and characterization of horizontal gene transfer across gut microbiota members of farm animals based on homology search.</title>
        <authorList>
            <person name="Zeman M."/>
            <person name="Kubasova T."/>
            <person name="Jahodarova E."/>
            <person name="Nykrynova M."/>
            <person name="Rychlik I."/>
        </authorList>
    </citation>
    <scope>NUCLEOTIDE SEQUENCE [LARGE SCALE GENOMIC DNA]</scope>
    <source>
        <strain evidence="2">ET341</strain>
    </source>
</reference>
<accession>A0ABT7UG54</accession>
<evidence type="ECO:0000313" key="2">
    <source>
        <dbReference type="Proteomes" id="UP001529275"/>
    </source>
</evidence>